<organism evidence="1 2">
    <name type="scientific">Capsicum annuum</name>
    <name type="common">Capsicum pepper</name>
    <dbReference type="NCBI Taxonomy" id="4072"/>
    <lineage>
        <taxon>Eukaryota</taxon>
        <taxon>Viridiplantae</taxon>
        <taxon>Streptophyta</taxon>
        <taxon>Embryophyta</taxon>
        <taxon>Tracheophyta</taxon>
        <taxon>Spermatophyta</taxon>
        <taxon>Magnoliopsida</taxon>
        <taxon>eudicotyledons</taxon>
        <taxon>Gunneridae</taxon>
        <taxon>Pentapetalae</taxon>
        <taxon>asterids</taxon>
        <taxon>lamiids</taxon>
        <taxon>Solanales</taxon>
        <taxon>Solanaceae</taxon>
        <taxon>Solanoideae</taxon>
        <taxon>Capsiceae</taxon>
        <taxon>Capsicum</taxon>
    </lineage>
</organism>
<dbReference type="Gramene" id="PHT89667">
    <property type="protein sequence ID" value="PHT89667"/>
    <property type="gene ID" value="T459_04780"/>
</dbReference>
<comment type="caution">
    <text evidence="1">The sequence shown here is derived from an EMBL/GenBank/DDBJ whole genome shotgun (WGS) entry which is preliminary data.</text>
</comment>
<name>A0A2G3A601_CAPAN</name>
<evidence type="ECO:0000313" key="1">
    <source>
        <dbReference type="EMBL" id="PHT89667.1"/>
    </source>
</evidence>
<dbReference type="EMBL" id="AYRZ02000002">
    <property type="protein sequence ID" value="PHT89667.1"/>
    <property type="molecule type" value="Genomic_DNA"/>
</dbReference>
<reference evidence="1 2" key="2">
    <citation type="journal article" date="2017" name="Genome Biol.">
        <title>New reference genome sequences of hot pepper reveal the massive evolution of plant disease-resistance genes by retroduplication.</title>
        <authorList>
            <person name="Kim S."/>
            <person name="Park J."/>
            <person name="Yeom S.I."/>
            <person name="Kim Y.M."/>
            <person name="Seo E."/>
            <person name="Kim K.T."/>
            <person name="Kim M.S."/>
            <person name="Lee J.M."/>
            <person name="Cheong K."/>
            <person name="Shin H.S."/>
            <person name="Kim S.B."/>
            <person name="Han K."/>
            <person name="Lee J."/>
            <person name="Park M."/>
            <person name="Lee H.A."/>
            <person name="Lee H.Y."/>
            <person name="Lee Y."/>
            <person name="Oh S."/>
            <person name="Lee J.H."/>
            <person name="Choi E."/>
            <person name="Choi E."/>
            <person name="Lee S.E."/>
            <person name="Jeon J."/>
            <person name="Kim H."/>
            <person name="Choi G."/>
            <person name="Song H."/>
            <person name="Lee J."/>
            <person name="Lee S.C."/>
            <person name="Kwon J.K."/>
            <person name="Lee H.Y."/>
            <person name="Koo N."/>
            <person name="Hong Y."/>
            <person name="Kim R.W."/>
            <person name="Kang W.H."/>
            <person name="Huh J.H."/>
            <person name="Kang B.C."/>
            <person name="Yang T.J."/>
            <person name="Lee Y.H."/>
            <person name="Bennetzen J.L."/>
            <person name="Choi D."/>
        </authorList>
    </citation>
    <scope>NUCLEOTIDE SEQUENCE [LARGE SCALE GENOMIC DNA]</scope>
    <source>
        <strain evidence="2">cv. CM334</strain>
    </source>
</reference>
<dbReference type="AlphaFoldDB" id="A0A2G3A601"/>
<gene>
    <name evidence="1" type="ORF">T459_04780</name>
</gene>
<evidence type="ECO:0000313" key="2">
    <source>
        <dbReference type="Proteomes" id="UP000222542"/>
    </source>
</evidence>
<keyword evidence="2" id="KW-1185">Reference proteome</keyword>
<reference evidence="1 2" key="1">
    <citation type="journal article" date="2014" name="Nat. Genet.">
        <title>Genome sequence of the hot pepper provides insights into the evolution of pungency in Capsicum species.</title>
        <authorList>
            <person name="Kim S."/>
            <person name="Park M."/>
            <person name="Yeom S.I."/>
            <person name="Kim Y.M."/>
            <person name="Lee J.M."/>
            <person name="Lee H.A."/>
            <person name="Seo E."/>
            <person name="Choi J."/>
            <person name="Cheong K."/>
            <person name="Kim K.T."/>
            <person name="Jung K."/>
            <person name="Lee G.W."/>
            <person name="Oh S.K."/>
            <person name="Bae C."/>
            <person name="Kim S.B."/>
            <person name="Lee H.Y."/>
            <person name="Kim S.Y."/>
            <person name="Kim M.S."/>
            <person name="Kang B.C."/>
            <person name="Jo Y.D."/>
            <person name="Yang H.B."/>
            <person name="Jeong H.J."/>
            <person name="Kang W.H."/>
            <person name="Kwon J.K."/>
            <person name="Shin C."/>
            <person name="Lim J.Y."/>
            <person name="Park J.H."/>
            <person name="Huh J.H."/>
            <person name="Kim J.S."/>
            <person name="Kim B.D."/>
            <person name="Cohen O."/>
            <person name="Paran I."/>
            <person name="Suh M.C."/>
            <person name="Lee S.B."/>
            <person name="Kim Y.K."/>
            <person name="Shin Y."/>
            <person name="Noh S.J."/>
            <person name="Park J."/>
            <person name="Seo Y.S."/>
            <person name="Kwon S.Y."/>
            <person name="Kim H.A."/>
            <person name="Park J.M."/>
            <person name="Kim H.J."/>
            <person name="Choi S.B."/>
            <person name="Bosland P.W."/>
            <person name="Reeves G."/>
            <person name="Jo S.H."/>
            <person name="Lee B.W."/>
            <person name="Cho H.T."/>
            <person name="Choi H.S."/>
            <person name="Lee M.S."/>
            <person name="Yu Y."/>
            <person name="Do Choi Y."/>
            <person name="Park B.S."/>
            <person name="van Deynze A."/>
            <person name="Ashrafi H."/>
            <person name="Hill T."/>
            <person name="Kim W.T."/>
            <person name="Pai H.S."/>
            <person name="Ahn H.K."/>
            <person name="Yeam I."/>
            <person name="Giovannoni J.J."/>
            <person name="Rose J.K."/>
            <person name="Sorensen I."/>
            <person name="Lee S.J."/>
            <person name="Kim R.W."/>
            <person name="Choi I.Y."/>
            <person name="Choi B.S."/>
            <person name="Lim J.S."/>
            <person name="Lee Y.H."/>
            <person name="Choi D."/>
        </authorList>
    </citation>
    <scope>NUCLEOTIDE SEQUENCE [LARGE SCALE GENOMIC DNA]</scope>
    <source>
        <strain evidence="2">cv. CM334</strain>
    </source>
</reference>
<protein>
    <submittedName>
        <fullName evidence="1">Uncharacterized protein</fullName>
    </submittedName>
</protein>
<dbReference type="Proteomes" id="UP000222542">
    <property type="component" value="Unassembled WGS sequence"/>
</dbReference>
<proteinExistence type="predicted"/>
<sequence length="137" mass="14836">MGNREKKIVKDMSRGINNDGHVNGSTFNNGGYLGNINSTPYMNFDQGVNPAYVMIVSDECQRSVASNSSSMGMNSMSLRNNDSMVMHTINATNFNQVIRNTGSQAGVGQSHNKFKKTYGDICDSVDATGILKISVTI</sequence>
<accession>A0A2G3A601</accession>